<dbReference type="SUPFAM" id="SSF48498">
    <property type="entry name" value="Tetracyclin repressor-like, C-terminal domain"/>
    <property type="match status" value="1"/>
</dbReference>
<dbReference type="InterPro" id="IPR036271">
    <property type="entry name" value="Tet_transcr_reg_TetR-rel_C_sf"/>
</dbReference>
<feature type="domain" description="HTH tetR-type" evidence="5">
    <location>
        <begin position="4"/>
        <end position="64"/>
    </location>
</feature>
<evidence type="ECO:0000313" key="6">
    <source>
        <dbReference type="EMBL" id="MFC4361696.1"/>
    </source>
</evidence>
<reference evidence="7" key="1">
    <citation type="journal article" date="2019" name="Int. J. Syst. Evol. Microbiol.">
        <title>The Global Catalogue of Microorganisms (GCM) 10K type strain sequencing project: providing services to taxonomists for standard genome sequencing and annotation.</title>
        <authorList>
            <consortium name="The Broad Institute Genomics Platform"/>
            <consortium name="The Broad Institute Genome Sequencing Center for Infectious Disease"/>
            <person name="Wu L."/>
            <person name="Ma J."/>
        </authorList>
    </citation>
    <scope>NUCLEOTIDE SEQUENCE [LARGE SCALE GENOMIC DNA]</scope>
    <source>
        <strain evidence="7">CECT 8570</strain>
    </source>
</reference>
<organism evidence="6 7">
    <name type="scientific">Simiduia curdlanivorans</name>
    <dbReference type="NCBI Taxonomy" id="1492769"/>
    <lineage>
        <taxon>Bacteria</taxon>
        <taxon>Pseudomonadati</taxon>
        <taxon>Pseudomonadota</taxon>
        <taxon>Gammaproteobacteria</taxon>
        <taxon>Cellvibrionales</taxon>
        <taxon>Cellvibrionaceae</taxon>
        <taxon>Simiduia</taxon>
    </lineage>
</organism>
<evidence type="ECO:0000259" key="5">
    <source>
        <dbReference type="PROSITE" id="PS50977"/>
    </source>
</evidence>
<evidence type="ECO:0000313" key="7">
    <source>
        <dbReference type="Proteomes" id="UP001595840"/>
    </source>
</evidence>
<keyword evidence="2 4" id="KW-0238">DNA-binding</keyword>
<comment type="caution">
    <text evidence="6">The sequence shown here is derived from an EMBL/GenBank/DDBJ whole genome shotgun (WGS) entry which is preliminary data.</text>
</comment>
<dbReference type="PROSITE" id="PS50977">
    <property type="entry name" value="HTH_TETR_2"/>
    <property type="match status" value="1"/>
</dbReference>
<evidence type="ECO:0000256" key="1">
    <source>
        <dbReference type="ARBA" id="ARBA00023015"/>
    </source>
</evidence>
<dbReference type="Pfam" id="PF00440">
    <property type="entry name" value="TetR_N"/>
    <property type="match status" value="1"/>
</dbReference>
<dbReference type="InterPro" id="IPR009057">
    <property type="entry name" value="Homeodomain-like_sf"/>
</dbReference>
<evidence type="ECO:0000256" key="3">
    <source>
        <dbReference type="ARBA" id="ARBA00023163"/>
    </source>
</evidence>
<feature type="DNA-binding region" description="H-T-H motif" evidence="4">
    <location>
        <begin position="27"/>
        <end position="46"/>
    </location>
</feature>
<dbReference type="Proteomes" id="UP001595840">
    <property type="component" value="Unassembled WGS sequence"/>
</dbReference>
<gene>
    <name evidence="6" type="ORF">ACFOX3_05235</name>
</gene>
<sequence length="206" mass="23436">MTAAQTRTHLLDTALDLIWQSNYNAVGVNEICKKAGVTKGSFYHHFESKAELFCEASDYYWEKMRGDLDGLLSPVHTPLEQLQKWINYLFEKKIGDDPDHMPGCPFFTASQQSGCGETKIMASMQSMMNRADKYNLALINNLRNGGYLEDNLDPEQVSRLLQHYIHGALNHARLIQDLANIRRDLPLGVYRIIGLKAEFWPANTSL</sequence>
<dbReference type="PRINTS" id="PR00455">
    <property type="entry name" value="HTHTETR"/>
</dbReference>
<keyword evidence="1" id="KW-0805">Transcription regulation</keyword>
<keyword evidence="7" id="KW-1185">Reference proteome</keyword>
<evidence type="ECO:0000256" key="4">
    <source>
        <dbReference type="PROSITE-ProRule" id="PRU00335"/>
    </source>
</evidence>
<dbReference type="PANTHER" id="PTHR47506:SF1">
    <property type="entry name" value="HTH-TYPE TRANSCRIPTIONAL REGULATOR YJDC"/>
    <property type="match status" value="1"/>
</dbReference>
<keyword evidence="3" id="KW-0804">Transcription</keyword>
<dbReference type="PANTHER" id="PTHR47506">
    <property type="entry name" value="TRANSCRIPTIONAL REGULATORY PROTEIN"/>
    <property type="match status" value="1"/>
</dbReference>
<dbReference type="Gene3D" id="1.10.357.10">
    <property type="entry name" value="Tetracycline Repressor, domain 2"/>
    <property type="match status" value="1"/>
</dbReference>
<protein>
    <submittedName>
        <fullName evidence="6">TetR/AcrR family transcriptional regulator</fullName>
    </submittedName>
</protein>
<proteinExistence type="predicted"/>
<evidence type="ECO:0000256" key="2">
    <source>
        <dbReference type="ARBA" id="ARBA00023125"/>
    </source>
</evidence>
<dbReference type="SUPFAM" id="SSF46689">
    <property type="entry name" value="Homeodomain-like"/>
    <property type="match status" value="1"/>
</dbReference>
<name>A0ABV8V1D5_9GAMM</name>
<dbReference type="RefSeq" id="WP_290259361.1">
    <property type="nucleotide sequence ID" value="NZ_JAUFQG010000004.1"/>
</dbReference>
<dbReference type="EMBL" id="JBHSCX010000003">
    <property type="protein sequence ID" value="MFC4361696.1"/>
    <property type="molecule type" value="Genomic_DNA"/>
</dbReference>
<accession>A0ABV8V1D5</accession>
<dbReference type="InterPro" id="IPR001647">
    <property type="entry name" value="HTH_TetR"/>
</dbReference>